<dbReference type="KEGG" id="pzu:PHZ_c2094"/>
<dbReference type="STRING" id="450851.PHZ_c2094"/>
<reference evidence="1 2" key="1">
    <citation type="journal article" date="2008" name="BMC Genomics">
        <title>Complete genome of Phenylobacterium zucineum - a novel facultative intracellular bacterium isolated from human erythroleukemia cell line K562.</title>
        <authorList>
            <person name="Luo Y."/>
            <person name="Xu X."/>
            <person name="Ding Z."/>
            <person name="Liu Z."/>
            <person name="Zhang B."/>
            <person name="Yan Z."/>
            <person name="Sun J."/>
            <person name="Hu S."/>
            <person name="Hu X."/>
        </authorList>
    </citation>
    <scope>NUCLEOTIDE SEQUENCE [LARGE SCALE GENOMIC DNA]</scope>
    <source>
        <strain evidence="1 2">HLK1</strain>
    </source>
</reference>
<accession>B4RE72</accession>
<gene>
    <name evidence="1" type="ordered locus">PHZ_c2094</name>
</gene>
<keyword evidence="2" id="KW-1185">Reference proteome</keyword>
<sequence>MLVYGDHVRAVDVARTLAAPAGDPTADFIALSELAQGLLDAEFEARGCDDLTPLHAAAVADLRARAARIAAAWDGRPAPPPPVAALTGLALPQTVKAKTAEGHAFYAVYPEAYLEAARAVGWAAPPFVLGLRSIGLGLAAMVAEGAGAAEVVSLRPVGPPFRRELRIAPGLRARLAAHAGPFAVVDEGPGLSGSSFGAVLDLLEGLGVGRERIVVFPSHAGDPGPEASAAHRARWAGLRKAAVDFPALAARRPLPTRFEDVTGPVHAVEDLSGGAWRAGRPLPAFPRQERLKFRLRTASGDWLVRFAGLGAAGEAKLARARALHAAGWGPEAAALRWGFLLLRWVDGAPARPRPDELAGYLAFRASLEGGAGASLDELADMVRVNAGELGLDVRAQVPAVTPRPVQVDARLHAWEWLRTAGGRLLKTDALDHACAHDLVGCQDIAWDVAGAAVELGLSEPEVRALAQAAGADMRLVAFHRLAYPAFQAGLWTFAGETAEVARYRAALDGASRAAA</sequence>
<organism evidence="1 2">
    <name type="scientific">Phenylobacterium zucineum (strain HLK1)</name>
    <dbReference type="NCBI Taxonomy" id="450851"/>
    <lineage>
        <taxon>Bacteria</taxon>
        <taxon>Pseudomonadati</taxon>
        <taxon>Pseudomonadota</taxon>
        <taxon>Alphaproteobacteria</taxon>
        <taxon>Caulobacterales</taxon>
        <taxon>Caulobacteraceae</taxon>
        <taxon>Phenylobacterium</taxon>
    </lineage>
</organism>
<dbReference type="EMBL" id="CP000747">
    <property type="protein sequence ID" value="ACG78505.1"/>
    <property type="molecule type" value="Genomic_DNA"/>
</dbReference>
<name>B4RE72_PHEZH</name>
<protein>
    <submittedName>
        <fullName evidence="1">Uncharacterized protein</fullName>
    </submittedName>
</protein>
<evidence type="ECO:0000313" key="2">
    <source>
        <dbReference type="Proteomes" id="UP000001868"/>
    </source>
</evidence>
<dbReference type="Proteomes" id="UP000001868">
    <property type="component" value="Chromosome"/>
</dbReference>
<dbReference type="RefSeq" id="WP_012522647.1">
    <property type="nucleotide sequence ID" value="NC_011144.1"/>
</dbReference>
<dbReference type="HOGENOM" id="CLU_468418_0_0_5"/>
<proteinExistence type="predicted"/>
<dbReference type="eggNOG" id="COG0510">
    <property type="taxonomic scope" value="Bacteria"/>
</dbReference>
<dbReference type="AlphaFoldDB" id="B4RE72"/>
<dbReference type="OrthoDB" id="7592571at2"/>
<evidence type="ECO:0000313" key="1">
    <source>
        <dbReference type="EMBL" id="ACG78505.1"/>
    </source>
</evidence>